<feature type="transmembrane region" description="Helical" evidence="5">
    <location>
        <begin position="368"/>
        <end position="396"/>
    </location>
</feature>
<proteinExistence type="predicted"/>
<evidence type="ECO:0000259" key="6">
    <source>
        <dbReference type="Pfam" id="PF12698"/>
    </source>
</evidence>
<evidence type="ECO:0000313" key="7">
    <source>
        <dbReference type="EMBL" id="SUB56910.1"/>
    </source>
</evidence>
<feature type="transmembrane region" description="Helical" evidence="5">
    <location>
        <begin position="240"/>
        <end position="260"/>
    </location>
</feature>
<evidence type="ECO:0000256" key="3">
    <source>
        <dbReference type="ARBA" id="ARBA00022989"/>
    </source>
</evidence>
<dbReference type="Pfam" id="PF12698">
    <property type="entry name" value="ABC2_membrane_3"/>
    <property type="match status" value="1"/>
</dbReference>
<evidence type="ECO:0000256" key="5">
    <source>
        <dbReference type="SAM" id="Phobius"/>
    </source>
</evidence>
<evidence type="ECO:0000256" key="2">
    <source>
        <dbReference type="ARBA" id="ARBA00022692"/>
    </source>
</evidence>
<evidence type="ECO:0000313" key="8">
    <source>
        <dbReference type="Proteomes" id="UP000255517"/>
    </source>
</evidence>
<dbReference type="GO" id="GO:0016020">
    <property type="term" value="C:membrane"/>
    <property type="evidence" value="ECO:0007669"/>
    <property type="project" value="UniProtKB-SubCell"/>
</dbReference>
<feature type="transmembrane region" description="Helical" evidence="5">
    <location>
        <begin position="16"/>
        <end position="35"/>
    </location>
</feature>
<keyword evidence="4 5" id="KW-0472">Membrane</keyword>
<dbReference type="Proteomes" id="UP000255517">
    <property type="component" value="Unassembled WGS sequence"/>
</dbReference>
<dbReference type="EMBL" id="UGSZ01000001">
    <property type="protein sequence ID" value="SUB56910.1"/>
    <property type="molecule type" value="Genomic_DNA"/>
</dbReference>
<keyword evidence="3 5" id="KW-1133">Transmembrane helix</keyword>
<feature type="transmembrane region" description="Helical" evidence="5">
    <location>
        <begin position="288"/>
        <end position="310"/>
    </location>
</feature>
<organism evidence="7 8">
    <name type="scientific">Peptoniphilus lacrimalis</name>
    <dbReference type="NCBI Taxonomy" id="33031"/>
    <lineage>
        <taxon>Bacteria</taxon>
        <taxon>Bacillati</taxon>
        <taxon>Bacillota</taxon>
        <taxon>Tissierellia</taxon>
        <taxon>Tissierellales</taxon>
        <taxon>Peptoniphilaceae</taxon>
        <taxon>Peptoniphilus</taxon>
    </lineage>
</organism>
<keyword evidence="2 5" id="KW-0812">Transmembrane</keyword>
<feature type="transmembrane region" description="Helical" evidence="5">
    <location>
        <begin position="186"/>
        <end position="206"/>
    </location>
</feature>
<dbReference type="RefSeq" id="WP_019035327.1">
    <property type="nucleotide sequence ID" value="NZ_UGSZ01000001.1"/>
</dbReference>
<accession>A0A379C3R8</accession>
<dbReference type="STRING" id="1122949.GCA_000378725_01721"/>
<name>A0A379C3R8_9FIRM</name>
<gene>
    <name evidence="7" type="ORF">NCTC13149_00723</name>
</gene>
<dbReference type="InterPro" id="IPR013525">
    <property type="entry name" value="ABC2_TM"/>
</dbReference>
<comment type="subcellular location">
    <subcellularLocation>
        <location evidence="1">Membrane</location>
        <topology evidence="1">Multi-pass membrane protein</topology>
    </subcellularLocation>
</comment>
<sequence length="406" mass="46993">MFIFFNELKNTFNKKSIIVILFCALLSLLVALFAYNKSLYTGEIIDNEYKEIYGNKAIKQVLSYPDKYYGYLDNEKLTEAAKSHNENVDRNSKRSKPVYENLINSDATSMIYSFLYINANREKPLVEWKDDAYIPMNIPKNFYKLRNEEVLQQASKINATDKVEKMEEELNIPFYIDQTASFWRTILEFLTVLIIASMFISVIMTAQSFSETFENGVREIIIMSEEGKKYFAKYRILSTLIYSTVVYSATAVPYLCYMFLKIGVRGLKTDFQFISLFSSINANIGQVILYYMFAAWMGILSMVCLSLFLSSLLKKSYATGIVSILMIIITYVNNIFFRDGKNTFINKILSITPMNSPEYIFIFSKNQFLNLFGLLVNLAIATIIIYLIYITVFSILSAKVYKRIQK</sequence>
<evidence type="ECO:0000256" key="4">
    <source>
        <dbReference type="ARBA" id="ARBA00023136"/>
    </source>
</evidence>
<dbReference type="AlphaFoldDB" id="A0A379C3R8"/>
<reference evidence="7 8" key="1">
    <citation type="submission" date="2018-06" db="EMBL/GenBank/DDBJ databases">
        <authorList>
            <consortium name="Pathogen Informatics"/>
            <person name="Doyle S."/>
        </authorList>
    </citation>
    <scope>NUCLEOTIDE SEQUENCE [LARGE SCALE GENOMIC DNA]</scope>
    <source>
        <strain evidence="7 8">NCTC13149</strain>
    </source>
</reference>
<feature type="domain" description="ABC-2 type transporter transmembrane" evidence="6">
    <location>
        <begin position="16"/>
        <end position="396"/>
    </location>
</feature>
<dbReference type="GO" id="GO:0140359">
    <property type="term" value="F:ABC-type transporter activity"/>
    <property type="evidence" value="ECO:0007669"/>
    <property type="project" value="InterPro"/>
</dbReference>
<protein>
    <submittedName>
        <fullName evidence="7">ABC-type transport system involved in multi-copper enzyme maturation, permease component</fullName>
    </submittedName>
</protein>
<evidence type="ECO:0000256" key="1">
    <source>
        <dbReference type="ARBA" id="ARBA00004141"/>
    </source>
</evidence>
<feature type="transmembrane region" description="Helical" evidence="5">
    <location>
        <begin position="316"/>
        <end position="337"/>
    </location>
</feature>